<dbReference type="OrthoDB" id="9814383at2"/>
<keyword evidence="3 12" id="KW-0031">Aminopeptidase</keyword>
<organism evidence="17 18">
    <name type="scientific">Silvibacterium dinghuense</name>
    <dbReference type="NCBI Taxonomy" id="1560006"/>
    <lineage>
        <taxon>Bacteria</taxon>
        <taxon>Pseudomonadati</taxon>
        <taxon>Acidobacteriota</taxon>
        <taxon>Terriglobia</taxon>
        <taxon>Terriglobales</taxon>
        <taxon>Acidobacteriaceae</taxon>
        <taxon>Silvibacterium</taxon>
    </lineage>
</organism>
<dbReference type="InterPro" id="IPR034016">
    <property type="entry name" value="M1_APN-typ"/>
</dbReference>
<keyword evidence="4 12" id="KW-0645">Protease</keyword>
<comment type="caution">
    <text evidence="17">The sequence shown here is derived from an EMBL/GenBank/DDBJ whole genome shotgun (WGS) entry which is preliminary data.</text>
</comment>
<feature type="domain" description="Peptidase M1 membrane alanine aminopeptidase" evidence="14">
    <location>
        <begin position="246"/>
        <end position="462"/>
    </location>
</feature>
<comment type="catalytic activity">
    <reaction evidence="1">
        <text>Release of an N-terminal amino acid, Xaa-|-Yaa- from a peptide, amide or arylamide. Xaa is preferably Ala, but may be most amino acids including Pro (slow action). When a terminal hydrophobic residue is followed by a prolyl residue, the two may be released as an intact Xaa-Pro dipeptide.</text>
        <dbReference type="EC" id="3.4.11.2"/>
    </reaction>
</comment>
<dbReference type="GO" id="GO:0006508">
    <property type="term" value="P:proteolysis"/>
    <property type="evidence" value="ECO:0007669"/>
    <property type="project" value="UniProtKB-KW"/>
</dbReference>
<dbReference type="Gene3D" id="2.60.40.1730">
    <property type="entry name" value="tricorn interacting facor f3 domain"/>
    <property type="match status" value="1"/>
</dbReference>
<keyword evidence="13" id="KW-0732">Signal</keyword>
<dbReference type="SUPFAM" id="SSF63737">
    <property type="entry name" value="Leukotriene A4 hydrolase N-terminal domain"/>
    <property type="match status" value="1"/>
</dbReference>
<dbReference type="PANTHER" id="PTHR11533">
    <property type="entry name" value="PROTEASE M1 ZINC METALLOPROTEASE"/>
    <property type="match status" value="1"/>
</dbReference>
<gene>
    <name evidence="17" type="ORF">ESZ00_16840</name>
</gene>
<evidence type="ECO:0000259" key="14">
    <source>
        <dbReference type="Pfam" id="PF01433"/>
    </source>
</evidence>
<feature type="binding site" evidence="10">
    <location>
        <position position="322"/>
    </location>
    <ligand>
        <name>Zn(2+)</name>
        <dbReference type="ChEBI" id="CHEBI:29105"/>
        <note>catalytic</note>
    </ligand>
</feature>
<evidence type="ECO:0000256" key="13">
    <source>
        <dbReference type="SAM" id="SignalP"/>
    </source>
</evidence>
<dbReference type="InterPro" id="IPR024571">
    <property type="entry name" value="ERAP1-like_C_dom"/>
</dbReference>
<dbReference type="Pfam" id="PF17900">
    <property type="entry name" value="Peptidase_M1_N"/>
    <property type="match status" value="1"/>
</dbReference>
<dbReference type="FunFam" id="2.60.40.1730:FF:000002">
    <property type="entry name" value="Aminopeptidase"/>
    <property type="match status" value="1"/>
</dbReference>
<evidence type="ECO:0000256" key="4">
    <source>
        <dbReference type="ARBA" id="ARBA00022670"/>
    </source>
</evidence>
<dbReference type="GO" id="GO:0008270">
    <property type="term" value="F:zinc ion binding"/>
    <property type="evidence" value="ECO:0007669"/>
    <property type="project" value="UniProtKB-UniRule"/>
</dbReference>
<feature type="binding site" evidence="10">
    <location>
        <position position="318"/>
    </location>
    <ligand>
        <name>Zn(2+)</name>
        <dbReference type="ChEBI" id="CHEBI:29105"/>
        <note>catalytic</note>
    </ligand>
</feature>
<dbReference type="InterPro" id="IPR050344">
    <property type="entry name" value="Peptidase_M1_aminopeptidases"/>
</dbReference>
<comment type="cofactor">
    <cofactor evidence="10 12">
        <name>Zn(2+)</name>
        <dbReference type="ChEBI" id="CHEBI:29105"/>
    </cofactor>
    <text evidence="10 12">Binds 1 zinc ion per subunit.</text>
</comment>
<dbReference type="PRINTS" id="PR00756">
    <property type="entry name" value="ALADIPTASE"/>
</dbReference>
<keyword evidence="8 12" id="KW-0482">Metalloprotease</keyword>
<evidence type="ECO:0000256" key="7">
    <source>
        <dbReference type="ARBA" id="ARBA00022833"/>
    </source>
</evidence>
<dbReference type="GO" id="GO:0043171">
    <property type="term" value="P:peptide catabolic process"/>
    <property type="evidence" value="ECO:0007669"/>
    <property type="project" value="TreeGrafter"/>
</dbReference>
<feature type="site" description="Transition state stabilizer" evidence="11">
    <location>
        <position position="403"/>
    </location>
</feature>
<evidence type="ECO:0000313" key="17">
    <source>
        <dbReference type="EMBL" id="RXS93716.1"/>
    </source>
</evidence>
<evidence type="ECO:0000256" key="9">
    <source>
        <dbReference type="PIRSR" id="PIRSR634016-1"/>
    </source>
</evidence>
<dbReference type="Pfam" id="PF01433">
    <property type="entry name" value="Peptidase_M1"/>
    <property type="match status" value="1"/>
</dbReference>
<feature type="binding site" evidence="10">
    <location>
        <position position="341"/>
    </location>
    <ligand>
        <name>Zn(2+)</name>
        <dbReference type="ChEBI" id="CHEBI:29105"/>
        <note>catalytic</note>
    </ligand>
</feature>
<evidence type="ECO:0000256" key="10">
    <source>
        <dbReference type="PIRSR" id="PIRSR634016-3"/>
    </source>
</evidence>
<keyword evidence="18" id="KW-1185">Reference proteome</keyword>
<dbReference type="InterPro" id="IPR027268">
    <property type="entry name" value="Peptidase_M4/M1_CTD_sf"/>
</dbReference>
<dbReference type="Gene3D" id="2.60.40.1910">
    <property type="match status" value="1"/>
</dbReference>
<dbReference type="FunFam" id="1.10.390.10:FF:000006">
    <property type="entry name" value="Puromycin-sensitive aminopeptidase"/>
    <property type="match status" value="1"/>
</dbReference>
<evidence type="ECO:0000256" key="12">
    <source>
        <dbReference type="RuleBase" id="RU364040"/>
    </source>
</evidence>
<keyword evidence="7 10" id="KW-0862">Zinc</keyword>
<dbReference type="PANTHER" id="PTHR11533:SF174">
    <property type="entry name" value="PUROMYCIN-SENSITIVE AMINOPEPTIDASE-RELATED"/>
    <property type="match status" value="1"/>
</dbReference>
<dbReference type="GO" id="GO:0042277">
    <property type="term" value="F:peptide binding"/>
    <property type="evidence" value="ECO:0007669"/>
    <property type="project" value="TreeGrafter"/>
</dbReference>
<keyword evidence="6 12" id="KW-0378">Hydrolase</keyword>
<dbReference type="EMBL" id="SDMK01000004">
    <property type="protein sequence ID" value="RXS93716.1"/>
    <property type="molecule type" value="Genomic_DNA"/>
</dbReference>
<dbReference type="GO" id="GO:0070006">
    <property type="term" value="F:metalloaminopeptidase activity"/>
    <property type="evidence" value="ECO:0007669"/>
    <property type="project" value="TreeGrafter"/>
</dbReference>
<feature type="domain" description="Aminopeptidase N-like N-terminal" evidence="16">
    <location>
        <begin position="35"/>
        <end position="212"/>
    </location>
</feature>
<accession>A0A4Q1S9H2</accession>
<dbReference type="InterPro" id="IPR042097">
    <property type="entry name" value="Aminopeptidase_N-like_N_sf"/>
</dbReference>
<sequence length="864" mass="94455">MSACTSRLLRGALLFATATVTFSAFAQRIPDNVIPEHYALSLTPDLKAATFLGSEKIDVLVKQPTDAITLNAAEIKFQSVTAKVDGKELKADVTLDDAKEQATFHFAKTLPAGRITLAVEYSGILNGQLRGFYLSKTAKRNYAVTQFEPTDARRAFPSFDEPGYKATFDVSITVDKGDTAISNTNVIADTPGPIVGEHTLHFATTPKMSTYLVAFLVGDFQCTSGESDGVPIRACATPDKVQYTKFAVKSAEYVLHYYDTYFGIKYPMPKLDMIALPDFEAGAMENFGAITYRETDLLIDENTASIGAKANVGIVVAHEMAHQWFGDMVTMQWWNNLWLNEGFATWMENKPIEAWHPEWKLTEDVAAGLNGTLNLDAQRTTRTIRAEANTPDEINEMFDGITYGKAGAMLLMVENYEGAETFRKGVHNYLAAHMYGNATAEDFWNAQTEVSHKPIDKIMDSFVSQPGEPILTFSEPKEGSVAVSQQRFFLSPSAKENGPQSWAVPVCFKTSQEGGDCEVLTGEQATLKTPQTSFFFADAEGKGYYRSSYPEAEYRQIVAHVNDLTPEERIALVGDQWAQVRAEKASVGSFLKLAEAVKDDSSAAVVSTAVGAVGTIYAQVAATPEEKAALRAWVVKIYKPALEQLGEASSSDPADKKELRATLFGAVGGLGKDPQVIAEAKTIAAKYLADPGSEDATLAQTALAIAAANGDAAFYDQLQNLAESSTKPELQEEALHLLASFNDPALVRRTFEYAISGKVRNQDSPFLILGLMRGGETRDLAWQLIQQNWDKVSAQMTTMMGGYLVAGSGSFCSAEKRDDVVSFYSTHKVHAAERALYRAKDQMNDCIELRSAQEPKLKSWIAGE</sequence>
<keyword evidence="5 10" id="KW-0479">Metal-binding</keyword>
<dbReference type="Gene3D" id="1.10.390.10">
    <property type="entry name" value="Neutral Protease Domain 2"/>
    <property type="match status" value="1"/>
</dbReference>
<evidence type="ECO:0000256" key="1">
    <source>
        <dbReference type="ARBA" id="ARBA00000098"/>
    </source>
</evidence>
<evidence type="ECO:0000256" key="2">
    <source>
        <dbReference type="ARBA" id="ARBA00010136"/>
    </source>
</evidence>
<dbReference type="AlphaFoldDB" id="A0A4Q1S9H2"/>
<evidence type="ECO:0000259" key="15">
    <source>
        <dbReference type="Pfam" id="PF11838"/>
    </source>
</evidence>
<dbReference type="Pfam" id="PF11838">
    <property type="entry name" value="ERAP1_C"/>
    <property type="match status" value="1"/>
</dbReference>
<evidence type="ECO:0000256" key="5">
    <source>
        <dbReference type="ARBA" id="ARBA00022723"/>
    </source>
</evidence>
<dbReference type="GO" id="GO:0016285">
    <property type="term" value="F:alanyl aminopeptidase activity"/>
    <property type="evidence" value="ECO:0007669"/>
    <property type="project" value="UniProtKB-EC"/>
</dbReference>
<dbReference type="CDD" id="cd09601">
    <property type="entry name" value="M1_APN-Q_like"/>
    <property type="match status" value="1"/>
</dbReference>
<dbReference type="EC" id="3.4.11.-" evidence="12"/>
<name>A0A4Q1S9H2_9BACT</name>
<evidence type="ECO:0000256" key="11">
    <source>
        <dbReference type="PIRSR" id="PIRSR634016-4"/>
    </source>
</evidence>
<evidence type="ECO:0000259" key="16">
    <source>
        <dbReference type="Pfam" id="PF17900"/>
    </source>
</evidence>
<evidence type="ECO:0000256" key="8">
    <source>
        <dbReference type="ARBA" id="ARBA00023049"/>
    </source>
</evidence>
<proteinExistence type="inferred from homology"/>
<evidence type="ECO:0000256" key="6">
    <source>
        <dbReference type="ARBA" id="ARBA00022801"/>
    </source>
</evidence>
<dbReference type="GO" id="GO:0016020">
    <property type="term" value="C:membrane"/>
    <property type="evidence" value="ECO:0007669"/>
    <property type="project" value="TreeGrafter"/>
</dbReference>
<feature type="chain" id="PRO_5020252579" description="Aminopeptidase" evidence="13">
    <location>
        <begin position="27"/>
        <end position="864"/>
    </location>
</feature>
<dbReference type="Proteomes" id="UP000290253">
    <property type="component" value="Unassembled WGS sequence"/>
</dbReference>
<protein>
    <recommendedName>
        <fullName evidence="12">Aminopeptidase</fullName>
        <ecNumber evidence="12">3.4.11.-</ecNumber>
    </recommendedName>
</protein>
<feature type="signal peptide" evidence="13">
    <location>
        <begin position="1"/>
        <end position="26"/>
    </location>
</feature>
<feature type="domain" description="ERAP1-like C-terminal" evidence="15">
    <location>
        <begin position="534"/>
        <end position="843"/>
    </location>
</feature>
<dbReference type="Gene3D" id="1.25.50.20">
    <property type="match status" value="1"/>
</dbReference>
<evidence type="ECO:0000256" key="3">
    <source>
        <dbReference type="ARBA" id="ARBA00022438"/>
    </source>
</evidence>
<dbReference type="SUPFAM" id="SSF55486">
    <property type="entry name" value="Metalloproteases ('zincins'), catalytic domain"/>
    <property type="match status" value="1"/>
</dbReference>
<dbReference type="InterPro" id="IPR045357">
    <property type="entry name" value="Aminopeptidase_N-like_N"/>
</dbReference>
<evidence type="ECO:0000313" key="18">
    <source>
        <dbReference type="Proteomes" id="UP000290253"/>
    </source>
</evidence>
<reference evidence="17 18" key="1">
    <citation type="journal article" date="2016" name="Int. J. Syst. Evol. Microbiol.">
        <title>Acidipila dinghuensis sp. nov., an acidobacterium isolated from forest soil.</title>
        <authorList>
            <person name="Jiang Y.W."/>
            <person name="Wang J."/>
            <person name="Chen M.H."/>
            <person name="Lv Y.Y."/>
            <person name="Qiu L.H."/>
        </authorList>
    </citation>
    <scope>NUCLEOTIDE SEQUENCE [LARGE SCALE GENOMIC DNA]</scope>
    <source>
        <strain evidence="17 18">DHOF10</strain>
    </source>
</reference>
<dbReference type="GO" id="GO:0005615">
    <property type="term" value="C:extracellular space"/>
    <property type="evidence" value="ECO:0007669"/>
    <property type="project" value="TreeGrafter"/>
</dbReference>
<dbReference type="RefSeq" id="WP_129209486.1">
    <property type="nucleotide sequence ID" value="NZ_BMGU01000002.1"/>
</dbReference>
<comment type="similarity">
    <text evidence="2 12">Belongs to the peptidase M1 family.</text>
</comment>
<dbReference type="InterPro" id="IPR014782">
    <property type="entry name" value="Peptidase_M1_dom"/>
</dbReference>
<dbReference type="InterPro" id="IPR001930">
    <property type="entry name" value="Peptidase_M1"/>
</dbReference>
<feature type="active site" description="Proton acceptor" evidence="9">
    <location>
        <position position="319"/>
    </location>
</feature>
<dbReference type="GO" id="GO:0005737">
    <property type="term" value="C:cytoplasm"/>
    <property type="evidence" value="ECO:0007669"/>
    <property type="project" value="TreeGrafter"/>
</dbReference>